<protein>
    <submittedName>
        <fullName evidence="2 4">Uncharacterized protein</fullName>
    </submittedName>
</protein>
<dbReference type="EMBL" id="UYSU01038717">
    <property type="protein sequence ID" value="VDM00567.1"/>
    <property type="molecule type" value="Genomic_DNA"/>
</dbReference>
<evidence type="ECO:0000313" key="4">
    <source>
        <dbReference type="WBParaSite" id="SSLN_0001471901-mRNA-1"/>
    </source>
</evidence>
<dbReference type="AlphaFoldDB" id="A0A183TCI3"/>
<proteinExistence type="predicted"/>
<reference evidence="2 3" key="2">
    <citation type="submission" date="2018-11" db="EMBL/GenBank/DDBJ databases">
        <authorList>
            <consortium name="Pathogen Informatics"/>
        </authorList>
    </citation>
    <scope>NUCLEOTIDE SEQUENCE [LARGE SCALE GENOMIC DNA]</scope>
    <source>
        <strain evidence="2 3">NST_G2</strain>
    </source>
</reference>
<gene>
    <name evidence="2" type="ORF">SSLN_LOCUS14181</name>
</gene>
<accession>A0A183TCI3</accession>
<reference evidence="4" key="1">
    <citation type="submission" date="2016-06" db="UniProtKB">
        <authorList>
            <consortium name="WormBaseParasite"/>
        </authorList>
    </citation>
    <scope>IDENTIFICATION</scope>
</reference>
<sequence>MCCNYPAVIAGDDEDPARDNHGKVADSDMAVTMAIQTVADAVVMVLIDDADDDDDDNDDDYDDDDDACDDGCEGNSAAIISSPEEAHSWLFSPQIRETGTTQVATQSQLHLPQHGVDAEDSGMLQDFRVWDPVLPSQLQYSALAAEMEVIQLPDLVQVDGPGLRSVKECRQDDGLLHLQFGVQVNTVAIPHGDLQSAEVLTSFGDPLGNQRPHPGQPPRPLG</sequence>
<dbReference type="Proteomes" id="UP000275846">
    <property type="component" value="Unassembled WGS sequence"/>
</dbReference>
<name>A0A183TCI3_SCHSO</name>
<dbReference type="WBParaSite" id="SSLN_0001471901-mRNA-1">
    <property type="protein sequence ID" value="SSLN_0001471901-mRNA-1"/>
    <property type="gene ID" value="SSLN_0001471901"/>
</dbReference>
<keyword evidence="3" id="KW-1185">Reference proteome</keyword>
<feature type="region of interest" description="Disordered" evidence="1">
    <location>
        <begin position="202"/>
        <end position="222"/>
    </location>
</feature>
<evidence type="ECO:0000313" key="3">
    <source>
        <dbReference type="Proteomes" id="UP000275846"/>
    </source>
</evidence>
<organism evidence="4">
    <name type="scientific">Schistocephalus solidus</name>
    <name type="common">Tapeworm</name>
    <dbReference type="NCBI Taxonomy" id="70667"/>
    <lineage>
        <taxon>Eukaryota</taxon>
        <taxon>Metazoa</taxon>
        <taxon>Spiralia</taxon>
        <taxon>Lophotrochozoa</taxon>
        <taxon>Platyhelminthes</taxon>
        <taxon>Cestoda</taxon>
        <taxon>Eucestoda</taxon>
        <taxon>Diphyllobothriidea</taxon>
        <taxon>Diphyllobothriidae</taxon>
        <taxon>Schistocephalus</taxon>
    </lineage>
</organism>
<evidence type="ECO:0000313" key="2">
    <source>
        <dbReference type="EMBL" id="VDM00567.1"/>
    </source>
</evidence>
<evidence type="ECO:0000256" key="1">
    <source>
        <dbReference type="SAM" id="MobiDB-lite"/>
    </source>
</evidence>